<dbReference type="SMART" id="SM00382">
    <property type="entry name" value="AAA"/>
    <property type="match status" value="1"/>
</dbReference>
<proteinExistence type="predicted"/>
<dbReference type="Gene3D" id="3.40.50.300">
    <property type="entry name" value="P-loop containing nucleotide triphosphate hydrolases"/>
    <property type="match status" value="1"/>
</dbReference>
<dbReference type="PANTHER" id="PTHR42734">
    <property type="entry name" value="METAL TRANSPORT SYSTEM ATP-BINDING PROTEIN TM_0124-RELATED"/>
    <property type="match status" value="1"/>
</dbReference>
<dbReference type="Proteomes" id="UP000005753">
    <property type="component" value="Chromosome"/>
</dbReference>
<dbReference type="PROSITE" id="PS00211">
    <property type="entry name" value="ABC_TRANSPORTER_1"/>
    <property type="match status" value="1"/>
</dbReference>
<keyword evidence="2" id="KW-0547">Nucleotide-binding</keyword>
<dbReference type="GO" id="GO:0016887">
    <property type="term" value="F:ATP hydrolysis activity"/>
    <property type="evidence" value="ECO:0007669"/>
    <property type="project" value="InterPro"/>
</dbReference>
<feature type="domain" description="ABC transporter" evidence="4">
    <location>
        <begin position="3"/>
        <end position="240"/>
    </location>
</feature>
<name>I5ARY5_EUBC6</name>
<dbReference type="FunFam" id="3.40.50.300:FF:000134">
    <property type="entry name" value="Iron-enterobactin ABC transporter ATP-binding protein"/>
    <property type="match status" value="1"/>
</dbReference>
<evidence type="ECO:0000256" key="2">
    <source>
        <dbReference type="ARBA" id="ARBA00022741"/>
    </source>
</evidence>
<dbReference type="InterPro" id="IPR003593">
    <property type="entry name" value="AAA+_ATPase"/>
</dbReference>
<sequence>MNLSVSKGCFSYEKEQPVFEDISFEVDRGEVLAVLGPNGVGKTTLLKCLLGFLKWQRGSASFMGKSQRSFHGSSFWKEVAYVPQARKQTFPYTVEETVLLGRSPYLGIFGKPGEKDRLIADKAMRMTGVDQLRNRNCSDLSGGELQLVLIARALCAEPSILIMDEPETGLDFRNQLIILNLIERLSREEKLTVVFNTHYPEHALEVANRTLLLDNCGKAIFGKTEEVLTTENMEKVFSVKIRIVRQEENGRVHASILPVALIREEKE</sequence>
<dbReference type="HOGENOM" id="CLU_000604_1_11_9"/>
<dbReference type="GO" id="GO:0005524">
    <property type="term" value="F:ATP binding"/>
    <property type="evidence" value="ECO:0007669"/>
    <property type="project" value="UniProtKB-KW"/>
</dbReference>
<protein>
    <submittedName>
        <fullName evidence="5">ABC-type cobalamin/Fe3+-siderophore transport system, ATPase component</fullName>
    </submittedName>
</protein>
<dbReference type="PROSITE" id="PS50893">
    <property type="entry name" value="ABC_TRANSPORTER_2"/>
    <property type="match status" value="1"/>
</dbReference>
<reference evidence="5 6" key="1">
    <citation type="submission" date="2010-08" db="EMBL/GenBank/DDBJ databases">
        <authorList>
            <consortium name="US DOE Joint Genome Institute (JGI-PGF)"/>
            <person name="Lucas S."/>
            <person name="Copeland A."/>
            <person name="Lapidus A."/>
            <person name="Cheng J.-F."/>
            <person name="Bruce D."/>
            <person name="Goodwin L."/>
            <person name="Pitluck S."/>
            <person name="Land M.L."/>
            <person name="Hauser L."/>
            <person name="Chang Y.-J."/>
            <person name="Anderson I.J."/>
            <person name="Johnson E."/>
            <person name="Mulhopadhyay B."/>
            <person name="Kyrpides N."/>
            <person name="Woyke T.J."/>
        </authorList>
    </citation>
    <scope>NUCLEOTIDE SEQUENCE [LARGE SCALE GENOMIC DNA]</scope>
    <source>
        <strain evidence="5 6">6</strain>
    </source>
</reference>
<dbReference type="PANTHER" id="PTHR42734:SF19">
    <property type="entry name" value="IRON COMPOUNDS ABC TRANSPORTER, ATP-BINDING PROTEIN"/>
    <property type="match status" value="1"/>
</dbReference>
<dbReference type="InterPro" id="IPR027417">
    <property type="entry name" value="P-loop_NTPase"/>
</dbReference>
<dbReference type="EMBL" id="CM001487">
    <property type="protein sequence ID" value="EIM56558.1"/>
    <property type="molecule type" value="Genomic_DNA"/>
</dbReference>
<dbReference type="STRING" id="633697.EubceDRAFT1_0720"/>
<evidence type="ECO:0000256" key="3">
    <source>
        <dbReference type="ARBA" id="ARBA00022840"/>
    </source>
</evidence>
<keyword evidence="6" id="KW-1185">Reference proteome</keyword>
<dbReference type="AlphaFoldDB" id="I5ARY5"/>
<dbReference type="SUPFAM" id="SSF52540">
    <property type="entry name" value="P-loop containing nucleoside triphosphate hydrolases"/>
    <property type="match status" value="1"/>
</dbReference>
<accession>I5ARY5</accession>
<organism evidence="5 6">
    <name type="scientific">Eubacterium cellulosolvens (strain ATCC 43171 / JCM 9499 / 6)</name>
    <name type="common">Cillobacterium cellulosolvens</name>
    <dbReference type="NCBI Taxonomy" id="633697"/>
    <lineage>
        <taxon>Bacteria</taxon>
        <taxon>Bacillati</taxon>
        <taxon>Bacillota</taxon>
        <taxon>Clostridia</taxon>
        <taxon>Eubacteriales</taxon>
        <taxon>Eubacteriaceae</taxon>
        <taxon>Eubacterium</taxon>
    </lineage>
</organism>
<gene>
    <name evidence="5" type="ORF">EubceDRAFT1_0720</name>
</gene>
<reference evidence="5 6" key="2">
    <citation type="submission" date="2012-02" db="EMBL/GenBank/DDBJ databases">
        <title>Improved High-Quality Draft sequence of Eubacterium cellulosolvens 6.</title>
        <authorList>
            <consortium name="US DOE Joint Genome Institute"/>
            <person name="Lucas S."/>
            <person name="Han J."/>
            <person name="Lapidus A."/>
            <person name="Cheng J.-F."/>
            <person name="Goodwin L."/>
            <person name="Pitluck S."/>
            <person name="Peters L."/>
            <person name="Mikhailova N."/>
            <person name="Gu W."/>
            <person name="Detter J.C."/>
            <person name="Han C."/>
            <person name="Tapia R."/>
            <person name="Land M."/>
            <person name="Hauser L."/>
            <person name="Kyrpides N."/>
            <person name="Ivanova N."/>
            <person name="Pagani I."/>
            <person name="Johnson E."/>
            <person name="Mukhopadhyay B."/>
            <person name="Anderson I."/>
            <person name="Woyke T."/>
        </authorList>
    </citation>
    <scope>NUCLEOTIDE SEQUENCE [LARGE SCALE GENOMIC DNA]</scope>
    <source>
        <strain evidence="5 6">6</strain>
    </source>
</reference>
<dbReference type="InterPro" id="IPR017871">
    <property type="entry name" value="ABC_transporter-like_CS"/>
</dbReference>
<dbReference type="InterPro" id="IPR003439">
    <property type="entry name" value="ABC_transporter-like_ATP-bd"/>
</dbReference>
<dbReference type="eggNOG" id="COG1120">
    <property type="taxonomic scope" value="Bacteria"/>
</dbReference>
<evidence type="ECO:0000313" key="5">
    <source>
        <dbReference type="EMBL" id="EIM56558.1"/>
    </source>
</evidence>
<dbReference type="OrthoDB" id="9799337at2"/>
<keyword evidence="1" id="KW-0813">Transport</keyword>
<evidence type="ECO:0000313" key="6">
    <source>
        <dbReference type="Proteomes" id="UP000005753"/>
    </source>
</evidence>
<evidence type="ECO:0000256" key="1">
    <source>
        <dbReference type="ARBA" id="ARBA00022448"/>
    </source>
</evidence>
<dbReference type="Pfam" id="PF00005">
    <property type="entry name" value="ABC_tran"/>
    <property type="match status" value="1"/>
</dbReference>
<dbReference type="InterPro" id="IPR050153">
    <property type="entry name" value="Metal_Ion_Import_ABC"/>
</dbReference>
<evidence type="ECO:0000259" key="4">
    <source>
        <dbReference type="PROSITE" id="PS50893"/>
    </source>
</evidence>
<keyword evidence="3" id="KW-0067">ATP-binding</keyword>